<evidence type="ECO:0000313" key="5">
    <source>
        <dbReference type="EnsemblMetazoa" id="SCAU011809-PA"/>
    </source>
</evidence>
<dbReference type="InterPro" id="IPR024079">
    <property type="entry name" value="MetalloPept_cat_dom_sf"/>
</dbReference>
<evidence type="ECO:0000256" key="3">
    <source>
        <dbReference type="SAM" id="SignalP"/>
    </source>
</evidence>
<feature type="domain" description="Peptidase M13 N-terminal" evidence="4">
    <location>
        <begin position="47"/>
        <end position="369"/>
    </location>
</feature>
<dbReference type="GO" id="GO:0005886">
    <property type="term" value="C:plasma membrane"/>
    <property type="evidence" value="ECO:0007669"/>
    <property type="project" value="UniProtKB-SubCell"/>
</dbReference>
<dbReference type="PANTHER" id="PTHR11733">
    <property type="entry name" value="ZINC METALLOPROTEASE FAMILY M13 NEPRILYSIN-RELATED"/>
    <property type="match status" value="1"/>
</dbReference>
<keyword evidence="6" id="KW-1185">Reference proteome</keyword>
<sequence length="604" mass="70802">MRSLLLVVALLGVLSSVATVDEEGSNYAYNMKHAKEIFDSMNKEEKPCWNFYEHACGNWSTAYENDRQKYTSVLEKINYDVSMDLIHFMEDTRLTDKPKFVQKAHDFYTSCSQEYEFDSLVYMKWLEEHEGLKWTLLTPPNDSNTKFDWVHTLATFRKYGMNGVFIQEMLYPKDEDATKTVVGISKFKQPYGFDSIAAYEIEEINKTFIYPADVKPVVEFYDEIHDFEELLTKLDELKEVEHEKKLMTAKDLLGPWYKRYLEIVLDLESLNPDHEVFISDRLYLDSLDALLKEYDDQFLSRYLEVKFLIYLRYNFKRTSDEDCIKLTRGLMPMAMHWIYEQLHPELEQEIPFVNEMFEGVLKYAKEALHSDKSGMVTPASLTKFDKLHFKLGNLPRVDPIQVLESFYSNLTLVNTDYYGNNLKLLGFYFKVYHTSTSFAEIKNINQYFNETEHYETATDVRPTYMAASNLIVVPSELLRAPIYHWGHNKFFKQSSLGTIMAYYIFSALEGKEFSTDEVTKVAGIGSFHSSYKFIFSSKPEEMKEYQAITKLMDMPLEKVFFLNAAQFYCEWLGSADTVNSYVTYSTEFSDTYDCKLNAFLKVFQ</sequence>
<evidence type="ECO:0000256" key="1">
    <source>
        <dbReference type="ARBA" id="ARBA00004401"/>
    </source>
</evidence>
<dbReference type="Gene3D" id="3.40.390.10">
    <property type="entry name" value="Collagenase (Catalytic Domain)"/>
    <property type="match status" value="1"/>
</dbReference>
<keyword evidence="3" id="KW-0732">Signal</keyword>
<dbReference type="KEGG" id="scac:106094659"/>
<dbReference type="Gene3D" id="1.10.1380.10">
    <property type="entry name" value="Neutral endopeptidase , domain2"/>
    <property type="match status" value="1"/>
</dbReference>
<feature type="signal peptide" evidence="3">
    <location>
        <begin position="1"/>
        <end position="19"/>
    </location>
</feature>
<dbReference type="PANTHER" id="PTHR11733:SF167">
    <property type="entry name" value="FI17812P1-RELATED"/>
    <property type="match status" value="1"/>
</dbReference>
<dbReference type="GO" id="GO:0016485">
    <property type="term" value="P:protein processing"/>
    <property type="evidence" value="ECO:0007669"/>
    <property type="project" value="TreeGrafter"/>
</dbReference>
<dbReference type="InterPro" id="IPR008753">
    <property type="entry name" value="Peptidase_M13_N"/>
</dbReference>
<gene>
    <name evidence="5" type="primary">106094659</name>
</gene>
<dbReference type="InterPro" id="IPR042089">
    <property type="entry name" value="Peptidase_M13_dom_2"/>
</dbReference>
<accession>A0A1I8PWS7</accession>
<dbReference type="AlphaFoldDB" id="A0A1I8PWS7"/>
<dbReference type="InterPro" id="IPR000718">
    <property type="entry name" value="Peptidase_M13"/>
</dbReference>
<organism evidence="5 6">
    <name type="scientific">Stomoxys calcitrans</name>
    <name type="common">Stable fly</name>
    <name type="synonym">Conops calcitrans</name>
    <dbReference type="NCBI Taxonomy" id="35570"/>
    <lineage>
        <taxon>Eukaryota</taxon>
        <taxon>Metazoa</taxon>
        <taxon>Ecdysozoa</taxon>
        <taxon>Arthropoda</taxon>
        <taxon>Hexapoda</taxon>
        <taxon>Insecta</taxon>
        <taxon>Pterygota</taxon>
        <taxon>Neoptera</taxon>
        <taxon>Endopterygota</taxon>
        <taxon>Diptera</taxon>
        <taxon>Brachycera</taxon>
        <taxon>Muscomorpha</taxon>
        <taxon>Muscoidea</taxon>
        <taxon>Muscidae</taxon>
        <taxon>Stomoxys</taxon>
    </lineage>
</organism>
<reference evidence="5" key="1">
    <citation type="submission" date="2020-05" db="UniProtKB">
        <authorList>
            <consortium name="EnsemblMetazoa"/>
        </authorList>
    </citation>
    <scope>IDENTIFICATION</scope>
    <source>
        <strain evidence="5">USDA</strain>
    </source>
</reference>
<dbReference type="Proteomes" id="UP000095300">
    <property type="component" value="Unassembled WGS sequence"/>
</dbReference>
<comment type="similarity">
    <text evidence="2">Belongs to the peptidase M13 family.</text>
</comment>
<name>A0A1I8PWS7_STOCA</name>
<proteinExistence type="inferred from homology"/>
<evidence type="ECO:0000313" key="6">
    <source>
        <dbReference type="Proteomes" id="UP000095300"/>
    </source>
</evidence>
<evidence type="ECO:0000259" key="4">
    <source>
        <dbReference type="Pfam" id="PF05649"/>
    </source>
</evidence>
<dbReference type="GO" id="GO:0004222">
    <property type="term" value="F:metalloendopeptidase activity"/>
    <property type="evidence" value="ECO:0007669"/>
    <property type="project" value="InterPro"/>
</dbReference>
<dbReference type="Pfam" id="PF05649">
    <property type="entry name" value="Peptidase_M13_N"/>
    <property type="match status" value="1"/>
</dbReference>
<comment type="subcellular location">
    <subcellularLocation>
        <location evidence="1">Cell membrane</location>
        <topology evidence="1">Single-pass type II membrane protein</topology>
    </subcellularLocation>
</comment>
<dbReference type="SUPFAM" id="SSF55486">
    <property type="entry name" value="Metalloproteases ('zincins'), catalytic domain"/>
    <property type="match status" value="1"/>
</dbReference>
<feature type="chain" id="PRO_5009327392" description="Peptidase M13 N-terminal domain-containing protein" evidence="3">
    <location>
        <begin position="20"/>
        <end position="604"/>
    </location>
</feature>
<dbReference type="EnsemblMetazoa" id="SCAU011809-RA">
    <property type="protein sequence ID" value="SCAU011809-PA"/>
    <property type="gene ID" value="SCAU011809"/>
</dbReference>
<dbReference type="VEuPathDB" id="VectorBase:SCAU011809"/>
<dbReference type="OrthoDB" id="10499686at2759"/>
<evidence type="ECO:0000256" key="2">
    <source>
        <dbReference type="ARBA" id="ARBA00007357"/>
    </source>
</evidence>
<protein>
    <recommendedName>
        <fullName evidence="4">Peptidase M13 N-terminal domain-containing protein</fullName>
    </recommendedName>
</protein>
<dbReference type="PROSITE" id="PS51885">
    <property type="entry name" value="NEPRILYSIN"/>
    <property type="match status" value="1"/>
</dbReference>